<dbReference type="InterPro" id="IPR013762">
    <property type="entry name" value="Integrase-like_cat_sf"/>
</dbReference>
<dbReference type="Pfam" id="PF00589">
    <property type="entry name" value="Phage_integrase"/>
    <property type="match status" value="1"/>
</dbReference>
<evidence type="ECO:0008006" key="10">
    <source>
        <dbReference type="Google" id="ProtNLM"/>
    </source>
</evidence>
<dbReference type="Gene3D" id="1.10.443.10">
    <property type="entry name" value="Intergrase catalytic core"/>
    <property type="match status" value="1"/>
</dbReference>
<dbReference type="Pfam" id="PF02899">
    <property type="entry name" value="Phage_int_SAM_1"/>
    <property type="match status" value="1"/>
</dbReference>
<dbReference type="PROSITE" id="PS51900">
    <property type="entry name" value="CB"/>
    <property type="match status" value="1"/>
</dbReference>
<dbReference type="Proteomes" id="UP001500325">
    <property type="component" value="Unassembled WGS sequence"/>
</dbReference>
<dbReference type="InterPro" id="IPR044068">
    <property type="entry name" value="CB"/>
</dbReference>
<protein>
    <recommendedName>
        <fullName evidence="10">Site-specific recombinase XerD</fullName>
    </recommendedName>
</protein>
<evidence type="ECO:0000256" key="3">
    <source>
        <dbReference type="ARBA" id="ARBA00023125"/>
    </source>
</evidence>
<reference evidence="9" key="1">
    <citation type="journal article" date="2019" name="Int. J. Syst. Evol. Microbiol.">
        <title>The Global Catalogue of Microorganisms (GCM) 10K type strain sequencing project: providing services to taxonomists for standard genome sequencing and annotation.</title>
        <authorList>
            <consortium name="The Broad Institute Genomics Platform"/>
            <consortium name="The Broad Institute Genome Sequencing Center for Infectious Disease"/>
            <person name="Wu L."/>
            <person name="Ma J."/>
        </authorList>
    </citation>
    <scope>NUCLEOTIDE SEQUENCE [LARGE SCALE GENOMIC DNA]</scope>
    <source>
        <strain evidence="9">JCM 18055</strain>
    </source>
</reference>
<evidence type="ECO:0000256" key="5">
    <source>
        <dbReference type="PROSITE-ProRule" id="PRU01248"/>
    </source>
</evidence>
<keyword evidence="9" id="KW-1185">Reference proteome</keyword>
<dbReference type="PROSITE" id="PS51898">
    <property type="entry name" value="TYR_RECOMBINASE"/>
    <property type="match status" value="1"/>
</dbReference>
<gene>
    <name evidence="8" type="ORF">GCM10023215_02380</name>
</gene>
<dbReference type="PANTHER" id="PTHR30349">
    <property type="entry name" value="PHAGE INTEGRASE-RELATED"/>
    <property type="match status" value="1"/>
</dbReference>
<evidence type="ECO:0000313" key="8">
    <source>
        <dbReference type="EMBL" id="GAA4674330.1"/>
    </source>
</evidence>
<keyword evidence="3 5" id="KW-0238">DNA-binding</keyword>
<evidence type="ECO:0000256" key="2">
    <source>
        <dbReference type="ARBA" id="ARBA00022908"/>
    </source>
</evidence>
<keyword evidence="2" id="KW-0229">DNA integration</keyword>
<dbReference type="InterPro" id="IPR010998">
    <property type="entry name" value="Integrase_recombinase_N"/>
</dbReference>
<comment type="caution">
    <text evidence="8">The sequence shown here is derived from an EMBL/GenBank/DDBJ whole genome shotgun (WGS) entry which is preliminary data.</text>
</comment>
<evidence type="ECO:0000259" key="7">
    <source>
        <dbReference type="PROSITE" id="PS51900"/>
    </source>
</evidence>
<keyword evidence="4" id="KW-0233">DNA recombination</keyword>
<evidence type="ECO:0000256" key="1">
    <source>
        <dbReference type="ARBA" id="ARBA00008857"/>
    </source>
</evidence>
<dbReference type="PANTHER" id="PTHR30349:SF41">
    <property type="entry name" value="INTEGRASE_RECOMBINASE PROTEIN MJ0367-RELATED"/>
    <property type="match status" value="1"/>
</dbReference>
<dbReference type="InterPro" id="IPR004107">
    <property type="entry name" value="Integrase_SAM-like_N"/>
</dbReference>
<proteinExistence type="inferred from homology"/>
<evidence type="ECO:0000256" key="4">
    <source>
        <dbReference type="ARBA" id="ARBA00023172"/>
    </source>
</evidence>
<evidence type="ECO:0000259" key="6">
    <source>
        <dbReference type="PROSITE" id="PS51898"/>
    </source>
</evidence>
<dbReference type="RefSeq" id="WP_345377733.1">
    <property type="nucleotide sequence ID" value="NZ_BAABIC010000001.1"/>
</dbReference>
<dbReference type="EMBL" id="BAABIC010000001">
    <property type="protein sequence ID" value="GAA4674330.1"/>
    <property type="molecule type" value="Genomic_DNA"/>
</dbReference>
<comment type="similarity">
    <text evidence="1">Belongs to the 'phage' integrase family.</text>
</comment>
<dbReference type="InterPro" id="IPR050090">
    <property type="entry name" value="Tyrosine_recombinase_XerCD"/>
</dbReference>
<sequence length="304" mass="33536">MDDLADWRDEWHDTLLDVAEETRTVYLRSVNQFLAWLTDEAPEVQAAKQITRQHVHRWLGSLAEAGRSESTRRVRLIALRLWLGYIAADPNSGLPANPAEGVDLPTVKVQPTPVIHDADLAALLRSADGASFIDRRDTAILRVLLDTGCRRAELAGIDLGDLDLRAHEITLRRTKGGRGRIVPVGPKTAIALRKYLRARARHPLAESSALFLSAKARSGDGRITGGAVAEMLSRRCEAIGLPAINPHRFRHTWASDLLAHGANEGDVEKLAGWRSPLMVRRYSASTAEARARDAARRLARGDRV</sequence>
<dbReference type="Gene3D" id="1.10.150.130">
    <property type="match status" value="1"/>
</dbReference>
<organism evidence="8 9">
    <name type="scientific">Pseudonocardia yuanmonensis</name>
    <dbReference type="NCBI Taxonomy" id="1095914"/>
    <lineage>
        <taxon>Bacteria</taxon>
        <taxon>Bacillati</taxon>
        <taxon>Actinomycetota</taxon>
        <taxon>Actinomycetes</taxon>
        <taxon>Pseudonocardiales</taxon>
        <taxon>Pseudonocardiaceae</taxon>
        <taxon>Pseudonocardia</taxon>
    </lineage>
</organism>
<dbReference type="SUPFAM" id="SSF56349">
    <property type="entry name" value="DNA breaking-rejoining enzymes"/>
    <property type="match status" value="1"/>
</dbReference>
<accession>A0ABP8VZ85</accession>
<evidence type="ECO:0000313" key="9">
    <source>
        <dbReference type="Proteomes" id="UP001500325"/>
    </source>
</evidence>
<dbReference type="CDD" id="cd00397">
    <property type="entry name" value="DNA_BRE_C"/>
    <property type="match status" value="1"/>
</dbReference>
<name>A0ABP8VZ85_9PSEU</name>
<feature type="domain" description="Core-binding (CB)" evidence="7">
    <location>
        <begin position="2"/>
        <end position="87"/>
    </location>
</feature>
<dbReference type="InterPro" id="IPR002104">
    <property type="entry name" value="Integrase_catalytic"/>
</dbReference>
<feature type="domain" description="Tyr recombinase" evidence="6">
    <location>
        <begin position="109"/>
        <end position="296"/>
    </location>
</feature>
<dbReference type="InterPro" id="IPR011010">
    <property type="entry name" value="DNA_brk_join_enz"/>
</dbReference>